<protein>
    <submittedName>
        <fullName evidence="1">Uncharacterized protein</fullName>
    </submittedName>
</protein>
<reference evidence="1" key="2">
    <citation type="submission" date="2020-11" db="EMBL/GenBank/DDBJ databases">
        <authorList>
            <person name="McCartney M.A."/>
            <person name="Auch B."/>
            <person name="Kono T."/>
            <person name="Mallez S."/>
            <person name="Becker A."/>
            <person name="Gohl D.M."/>
            <person name="Silverstein K.A.T."/>
            <person name="Koren S."/>
            <person name="Bechman K.B."/>
            <person name="Herman A."/>
            <person name="Abrahante J.E."/>
            <person name="Garbe J."/>
        </authorList>
    </citation>
    <scope>NUCLEOTIDE SEQUENCE</scope>
    <source>
        <strain evidence="1">Duluth1</strain>
        <tissue evidence="1">Whole animal</tissue>
    </source>
</reference>
<dbReference type="EMBL" id="JAIWYP010000020">
    <property type="protein sequence ID" value="KAH3692662.1"/>
    <property type="molecule type" value="Genomic_DNA"/>
</dbReference>
<organism evidence="1 2">
    <name type="scientific">Dreissena polymorpha</name>
    <name type="common">Zebra mussel</name>
    <name type="synonym">Mytilus polymorpha</name>
    <dbReference type="NCBI Taxonomy" id="45954"/>
    <lineage>
        <taxon>Eukaryota</taxon>
        <taxon>Metazoa</taxon>
        <taxon>Spiralia</taxon>
        <taxon>Lophotrochozoa</taxon>
        <taxon>Mollusca</taxon>
        <taxon>Bivalvia</taxon>
        <taxon>Autobranchia</taxon>
        <taxon>Heteroconchia</taxon>
        <taxon>Euheterodonta</taxon>
        <taxon>Imparidentia</taxon>
        <taxon>Neoheterodontei</taxon>
        <taxon>Myida</taxon>
        <taxon>Dreissenoidea</taxon>
        <taxon>Dreissenidae</taxon>
        <taxon>Dreissena</taxon>
    </lineage>
</organism>
<sequence length="83" mass="10017">MGRQQLLCTEINRLYVREWGDNSYCARRLLLLCTEIDRLYVREWGDNSYCARRLIYDSRLDSIRFRTVGIKDVRVVDVYTKYA</sequence>
<comment type="caution">
    <text evidence="1">The sequence shown here is derived from an EMBL/GenBank/DDBJ whole genome shotgun (WGS) entry which is preliminary data.</text>
</comment>
<reference evidence="1" key="1">
    <citation type="journal article" date="2019" name="bioRxiv">
        <title>The Genome of the Zebra Mussel, Dreissena polymorpha: A Resource for Invasive Species Research.</title>
        <authorList>
            <person name="McCartney M.A."/>
            <person name="Auch B."/>
            <person name="Kono T."/>
            <person name="Mallez S."/>
            <person name="Zhang Y."/>
            <person name="Obille A."/>
            <person name="Becker A."/>
            <person name="Abrahante J.E."/>
            <person name="Garbe J."/>
            <person name="Badalamenti J.P."/>
            <person name="Herman A."/>
            <person name="Mangelson H."/>
            <person name="Liachko I."/>
            <person name="Sullivan S."/>
            <person name="Sone E.D."/>
            <person name="Koren S."/>
            <person name="Silverstein K.A.T."/>
            <person name="Beckman K.B."/>
            <person name="Gohl D.M."/>
        </authorList>
    </citation>
    <scope>NUCLEOTIDE SEQUENCE</scope>
    <source>
        <strain evidence="1">Duluth1</strain>
        <tissue evidence="1">Whole animal</tissue>
    </source>
</reference>
<keyword evidence="2" id="KW-1185">Reference proteome</keyword>
<accession>A0A9D4BF05</accession>
<evidence type="ECO:0000313" key="2">
    <source>
        <dbReference type="Proteomes" id="UP000828390"/>
    </source>
</evidence>
<proteinExistence type="predicted"/>
<gene>
    <name evidence="1" type="ORF">DPMN_193816</name>
</gene>
<evidence type="ECO:0000313" key="1">
    <source>
        <dbReference type="EMBL" id="KAH3692662.1"/>
    </source>
</evidence>
<name>A0A9D4BF05_DREPO</name>
<dbReference type="AlphaFoldDB" id="A0A9D4BF05"/>
<dbReference type="Proteomes" id="UP000828390">
    <property type="component" value="Unassembled WGS sequence"/>
</dbReference>